<dbReference type="SUPFAM" id="SSF51161">
    <property type="entry name" value="Trimeric LpxA-like enzymes"/>
    <property type="match status" value="1"/>
</dbReference>
<protein>
    <recommendedName>
        <fullName evidence="3">Acetyltransferase</fullName>
    </recommendedName>
</protein>
<sequence>MLFLVLFAVVVRVQCLVQCGFIHVEVAPGVTAEIHSEEEIKYAVEEFGLVQGNGCTTSNCVSDILRSRLQSANELARKTLEAAKSNTIFMTELTMEPYRGEGIMSIVLSLNSTWVMGLKAMGASILFITDAFEKNVSIQSKIVRANLRISQSWHVKAFLFNQQTKKNNCPNVLLQEMEQYKSSVVHWQPARNFSHISSTGYSVRLEVGRGSYNVDLQTILGWDNFDVIKIGNFSSIAKATFILGGNHRSDWTTTFPFPDFHPTARDLVDQGLTDGYHVSHKGNLTIGSDVWICAYATILGGITIHHGAVVAAGAVVTKDVLPYSVVAGNPARHVKFRFNQSTIDTLLELRWWEWPDRKIINNFPLLLRHPAKGLPDYQHAA</sequence>
<evidence type="ECO:0008006" key="3">
    <source>
        <dbReference type="Google" id="ProtNLM"/>
    </source>
</evidence>
<accession>A0A7S3K1S2</accession>
<proteinExistence type="predicted"/>
<gene>
    <name evidence="2" type="ORF">ALAG00032_LOCUS13002</name>
</gene>
<dbReference type="Gene3D" id="2.160.10.10">
    <property type="entry name" value="Hexapeptide repeat proteins"/>
    <property type="match status" value="1"/>
</dbReference>
<dbReference type="InterPro" id="IPR050179">
    <property type="entry name" value="Trans_hexapeptide_repeat"/>
</dbReference>
<dbReference type="CDD" id="cd03349">
    <property type="entry name" value="LbH_XAT"/>
    <property type="match status" value="1"/>
</dbReference>
<organism evidence="2">
    <name type="scientific">Aureoumbra lagunensis</name>
    <dbReference type="NCBI Taxonomy" id="44058"/>
    <lineage>
        <taxon>Eukaryota</taxon>
        <taxon>Sar</taxon>
        <taxon>Stramenopiles</taxon>
        <taxon>Ochrophyta</taxon>
        <taxon>Pelagophyceae</taxon>
        <taxon>Pelagomonadales</taxon>
        <taxon>Aureoumbra</taxon>
    </lineage>
</organism>
<feature type="chain" id="PRO_5031277840" description="Acetyltransferase" evidence="1">
    <location>
        <begin position="16"/>
        <end position="381"/>
    </location>
</feature>
<feature type="signal peptide" evidence="1">
    <location>
        <begin position="1"/>
        <end position="15"/>
    </location>
</feature>
<evidence type="ECO:0000313" key="2">
    <source>
        <dbReference type="EMBL" id="CAE0372219.1"/>
    </source>
</evidence>
<dbReference type="EMBL" id="HBIJ01019860">
    <property type="protein sequence ID" value="CAE0372219.1"/>
    <property type="molecule type" value="Transcribed_RNA"/>
</dbReference>
<dbReference type="InterPro" id="IPR011004">
    <property type="entry name" value="Trimer_LpxA-like_sf"/>
</dbReference>
<dbReference type="Pfam" id="PF00132">
    <property type="entry name" value="Hexapep"/>
    <property type="match status" value="1"/>
</dbReference>
<dbReference type="PANTHER" id="PTHR43300:SF11">
    <property type="entry name" value="ACETYLTRANSFERASE RV3034C-RELATED"/>
    <property type="match status" value="1"/>
</dbReference>
<evidence type="ECO:0000256" key="1">
    <source>
        <dbReference type="SAM" id="SignalP"/>
    </source>
</evidence>
<dbReference type="PANTHER" id="PTHR43300">
    <property type="entry name" value="ACETYLTRANSFERASE"/>
    <property type="match status" value="1"/>
</dbReference>
<reference evidence="2" key="1">
    <citation type="submission" date="2021-01" db="EMBL/GenBank/DDBJ databases">
        <authorList>
            <person name="Corre E."/>
            <person name="Pelletier E."/>
            <person name="Niang G."/>
            <person name="Scheremetjew M."/>
            <person name="Finn R."/>
            <person name="Kale V."/>
            <person name="Holt S."/>
            <person name="Cochrane G."/>
            <person name="Meng A."/>
            <person name="Brown T."/>
            <person name="Cohen L."/>
        </authorList>
    </citation>
    <scope>NUCLEOTIDE SEQUENCE</scope>
    <source>
        <strain evidence="2">CCMP1510</strain>
    </source>
</reference>
<dbReference type="AlphaFoldDB" id="A0A7S3K1S2"/>
<dbReference type="InterPro" id="IPR001451">
    <property type="entry name" value="Hexapep"/>
</dbReference>
<name>A0A7S3K1S2_9STRA</name>
<keyword evidence="1" id="KW-0732">Signal</keyword>